<evidence type="ECO:0000259" key="1">
    <source>
        <dbReference type="Pfam" id="PF00644"/>
    </source>
</evidence>
<protein>
    <recommendedName>
        <fullName evidence="1">PARP catalytic domain-containing protein</fullName>
    </recommendedName>
</protein>
<reference evidence="3" key="1">
    <citation type="journal article" date="2014" name="Proc. Natl. Acad. Sci. U.S.A.">
        <title>Extensive sampling of basidiomycete genomes demonstrates inadequacy of the white-rot/brown-rot paradigm for wood decay fungi.</title>
        <authorList>
            <person name="Riley R."/>
            <person name="Salamov A.A."/>
            <person name="Brown D.W."/>
            <person name="Nagy L.G."/>
            <person name="Floudas D."/>
            <person name="Held B.W."/>
            <person name="Levasseur A."/>
            <person name="Lombard V."/>
            <person name="Morin E."/>
            <person name="Otillar R."/>
            <person name="Lindquist E.A."/>
            <person name="Sun H."/>
            <person name="LaButti K.M."/>
            <person name="Schmutz J."/>
            <person name="Jabbour D."/>
            <person name="Luo H."/>
            <person name="Baker S.E."/>
            <person name="Pisabarro A.G."/>
            <person name="Walton J.D."/>
            <person name="Blanchette R.A."/>
            <person name="Henrissat B."/>
            <person name="Martin F."/>
            <person name="Cullen D."/>
            <person name="Hibbett D.S."/>
            <person name="Grigoriev I.V."/>
        </authorList>
    </citation>
    <scope>NUCLEOTIDE SEQUENCE [LARGE SCALE GENOMIC DNA]</scope>
    <source>
        <strain evidence="3">PC15</strain>
    </source>
</reference>
<sequence length="273" mass="31097">MFDELFDEVDEFFNAFDELKANRAFMGSSNKRTRLVAMKEGDHTYAHLERYFHTGWKHPNKPKPEVHRIFKVVFPEQSLQPFREYRTLIDSQLTSTTLKPLPGNESLMFHGTNRRCQIGDEKGNIMLCSLPECFLCSVLRGSYDIAKCGSKNRFKRFGTGIYTSSCSSKADDYVSNIASNSHYRVMLVNRVILGNPCIRKTNAIHLTEPPPGYHSVVGLPGADLNYEETVVYDNDAIRPAFLIVYSHEPEVKPEIHSKAMAFWTTLFSTPLAT</sequence>
<evidence type="ECO:0000313" key="3">
    <source>
        <dbReference type="Proteomes" id="UP000027073"/>
    </source>
</evidence>
<dbReference type="AlphaFoldDB" id="A0A067NKS7"/>
<accession>A0A067NKS7</accession>
<dbReference type="OrthoDB" id="9514740at2759"/>
<dbReference type="Gene3D" id="3.90.228.10">
    <property type="match status" value="1"/>
</dbReference>
<dbReference type="InParanoid" id="A0A067NKS7"/>
<gene>
    <name evidence="2" type="ORF">PLEOSDRAFT_1107124</name>
</gene>
<dbReference type="Pfam" id="PF00644">
    <property type="entry name" value="PARP"/>
    <property type="match status" value="1"/>
</dbReference>
<dbReference type="EMBL" id="KL198011">
    <property type="protein sequence ID" value="KDQ24191.1"/>
    <property type="molecule type" value="Genomic_DNA"/>
</dbReference>
<evidence type="ECO:0000313" key="2">
    <source>
        <dbReference type="EMBL" id="KDQ24191.1"/>
    </source>
</evidence>
<name>A0A067NKS7_PLEO1</name>
<dbReference type="InterPro" id="IPR012317">
    <property type="entry name" value="Poly(ADP-ribose)pol_cat_dom"/>
</dbReference>
<dbReference type="VEuPathDB" id="FungiDB:PLEOSDRAFT_1107124"/>
<dbReference type="HOGENOM" id="CLU_039434_1_1_1"/>
<organism evidence="2 3">
    <name type="scientific">Pleurotus ostreatus (strain PC15)</name>
    <name type="common">Oyster mushroom</name>
    <dbReference type="NCBI Taxonomy" id="1137138"/>
    <lineage>
        <taxon>Eukaryota</taxon>
        <taxon>Fungi</taxon>
        <taxon>Dikarya</taxon>
        <taxon>Basidiomycota</taxon>
        <taxon>Agaricomycotina</taxon>
        <taxon>Agaricomycetes</taxon>
        <taxon>Agaricomycetidae</taxon>
        <taxon>Agaricales</taxon>
        <taxon>Pleurotineae</taxon>
        <taxon>Pleurotaceae</taxon>
        <taxon>Pleurotus</taxon>
    </lineage>
</organism>
<dbReference type="STRING" id="1137138.A0A067NKS7"/>
<proteinExistence type="predicted"/>
<dbReference type="Proteomes" id="UP000027073">
    <property type="component" value="Unassembled WGS sequence"/>
</dbReference>
<feature type="domain" description="PARP catalytic" evidence="1">
    <location>
        <begin position="44"/>
        <end position="219"/>
    </location>
</feature>
<dbReference type="PANTHER" id="PTHR31681:SF3">
    <property type="entry name" value="OS04G0690100 PROTEIN"/>
    <property type="match status" value="1"/>
</dbReference>
<dbReference type="SUPFAM" id="SSF56399">
    <property type="entry name" value="ADP-ribosylation"/>
    <property type="match status" value="1"/>
</dbReference>
<dbReference type="GO" id="GO:0003950">
    <property type="term" value="F:NAD+ poly-ADP-ribosyltransferase activity"/>
    <property type="evidence" value="ECO:0007669"/>
    <property type="project" value="InterPro"/>
</dbReference>
<dbReference type="PANTHER" id="PTHR31681">
    <property type="entry name" value="C2H2-LIKE ZINC FINGER PROTEIN"/>
    <property type="match status" value="1"/>
</dbReference>